<keyword evidence="3" id="KW-1185">Reference proteome</keyword>
<dbReference type="Proteomes" id="UP000030408">
    <property type="component" value="Unassembled WGS sequence"/>
</dbReference>
<keyword evidence="1" id="KW-1133">Transmembrane helix</keyword>
<feature type="transmembrane region" description="Helical" evidence="1">
    <location>
        <begin position="12"/>
        <end position="30"/>
    </location>
</feature>
<reference evidence="2 3" key="1">
    <citation type="submission" date="2014-02" db="EMBL/GenBank/DDBJ databases">
        <title>Draft genome sequence of Lysinibacillus sinduriensis JCM 15800.</title>
        <authorList>
            <person name="Zhang F."/>
            <person name="Wang G."/>
            <person name="Zhang L."/>
        </authorList>
    </citation>
    <scope>NUCLEOTIDE SEQUENCE [LARGE SCALE GENOMIC DNA]</scope>
    <source>
        <strain evidence="2 3">JCM 15800</strain>
    </source>
</reference>
<proteinExistence type="predicted"/>
<dbReference type="OrthoDB" id="2738944at2"/>
<organism evidence="2 3">
    <name type="scientific">Ureibacillus sinduriensis BLB-1 = JCM 15800</name>
    <dbReference type="NCBI Taxonomy" id="1384057"/>
    <lineage>
        <taxon>Bacteria</taxon>
        <taxon>Bacillati</taxon>
        <taxon>Bacillota</taxon>
        <taxon>Bacilli</taxon>
        <taxon>Bacillales</taxon>
        <taxon>Caryophanaceae</taxon>
        <taxon>Ureibacillus</taxon>
    </lineage>
</organism>
<keyword evidence="1" id="KW-0472">Membrane</keyword>
<gene>
    <name evidence="2" type="ORF">CD33_13355</name>
</gene>
<dbReference type="EMBL" id="JPVO01000053">
    <property type="protein sequence ID" value="KGR74762.1"/>
    <property type="molecule type" value="Genomic_DNA"/>
</dbReference>
<evidence type="ECO:0000256" key="1">
    <source>
        <dbReference type="SAM" id="Phobius"/>
    </source>
</evidence>
<dbReference type="AlphaFoldDB" id="A0A0A3IIT4"/>
<accession>A0A0A3IIT4</accession>
<evidence type="ECO:0000313" key="3">
    <source>
        <dbReference type="Proteomes" id="UP000030408"/>
    </source>
</evidence>
<protein>
    <submittedName>
        <fullName evidence="2">Uncharacterized protein</fullName>
    </submittedName>
</protein>
<keyword evidence="1" id="KW-0812">Transmembrane</keyword>
<name>A0A0A3IIT4_9BACL</name>
<comment type="caution">
    <text evidence="2">The sequence shown here is derived from an EMBL/GenBank/DDBJ whole genome shotgun (WGS) entry which is preliminary data.</text>
</comment>
<evidence type="ECO:0000313" key="2">
    <source>
        <dbReference type="EMBL" id="KGR74762.1"/>
    </source>
</evidence>
<dbReference type="RefSeq" id="WP_036201330.1">
    <property type="nucleotide sequence ID" value="NZ_AVCY01000003.1"/>
</dbReference>
<sequence length="67" mass="7553">MFNLYTKLSGMLVVLGIILVIASFFVNISIWYGIEIAKCGGALFIMFLFLHLLSEHESKKSERSIAK</sequence>